<dbReference type="Proteomes" id="UP000887574">
    <property type="component" value="Unplaced"/>
</dbReference>
<keyword evidence="1" id="KW-1185">Reference proteome</keyword>
<name>A0A915CM09_9BILA</name>
<organism evidence="1 2">
    <name type="scientific">Ditylenchus dipsaci</name>
    <dbReference type="NCBI Taxonomy" id="166011"/>
    <lineage>
        <taxon>Eukaryota</taxon>
        <taxon>Metazoa</taxon>
        <taxon>Ecdysozoa</taxon>
        <taxon>Nematoda</taxon>
        <taxon>Chromadorea</taxon>
        <taxon>Rhabditida</taxon>
        <taxon>Tylenchina</taxon>
        <taxon>Tylenchomorpha</taxon>
        <taxon>Sphaerularioidea</taxon>
        <taxon>Anguinidae</taxon>
        <taxon>Anguininae</taxon>
        <taxon>Ditylenchus</taxon>
    </lineage>
</organism>
<reference evidence="2" key="1">
    <citation type="submission" date="2022-11" db="UniProtKB">
        <authorList>
            <consortium name="WormBaseParasite"/>
        </authorList>
    </citation>
    <scope>IDENTIFICATION</scope>
</reference>
<protein>
    <submittedName>
        <fullName evidence="2">Uncharacterized protein</fullName>
    </submittedName>
</protein>
<evidence type="ECO:0000313" key="2">
    <source>
        <dbReference type="WBParaSite" id="jg10054"/>
    </source>
</evidence>
<dbReference type="AlphaFoldDB" id="A0A915CM09"/>
<dbReference type="WBParaSite" id="jg10054">
    <property type="protein sequence ID" value="jg10054"/>
    <property type="gene ID" value="jg10054"/>
</dbReference>
<proteinExistence type="predicted"/>
<accession>A0A915CM09</accession>
<sequence length="67" mass="7643">MEKRSVNDSSATLPSNPKRFFNVTLINHLITKGHEAELKQYESASEVSNDTPKIVSFFNQREAVDFK</sequence>
<evidence type="ECO:0000313" key="1">
    <source>
        <dbReference type="Proteomes" id="UP000887574"/>
    </source>
</evidence>